<protein>
    <submittedName>
        <fullName evidence="2">Stress response protein nst1</fullName>
    </submittedName>
</protein>
<name>A0A9Q1BH23_HOLLE</name>
<proteinExistence type="predicted"/>
<feature type="compositionally biased region" description="Basic and acidic residues" evidence="1">
    <location>
        <begin position="266"/>
        <end position="286"/>
    </location>
</feature>
<feature type="region of interest" description="Disordered" evidence="1">
    <location>
        <begin position="218"/>
        <end position="294"/>
    </location>
</feature>
<feature type="compositionally biased region" description="Basic residues" evidence="1">
    <location>
        <begin position="220"/>
        <end position="265"/>
    </location>
</feature>
<dbReference type="AlphaFoldDB" id="A0A9Q1BH23"/>
<evidence type="ECO:0000313" key="2">
    <source>
        <dbReference type="EMBL" id="KAJ8026255.1"/>
    </source>
</evidence>
<comment type="caution">
    <text evidence="2">The sequence shown here is derived from an EMBL/GenBank/DDBJ whole genome shotgun (WGS) entry which is preliminary data.</text>
</comment>
<reference evidence="2" key="1">
    <citation type="submission" date="2021-10" db="EMBL/GenBank/DDBJ databases">
        <title>Tropical sea cucumber genome reveals ecological adaptation and Cuvierian tubules defense mechanism.</title>
        <authorList>
            <person name="Chen T."/>
        </authorList>
    </citation>
    <scope>NUCLEOTIDE SEQUENCE</scope>
    <source>
        <strain evidence="2">Nanhai2018</strain>
        <tissue evidence="2">Muscle</tissue>
    </source>
</reference>
<sequence>MGMDEREVTMLLVNFIQWCSLLILLESPYLLRADDKNRTRFNINRKLEDNYVELQNIYTSVEEFTSLYAPDDKRLEGLEVMTDYLMVECGETFIQMDDGKACLDAIISVVQHMPDFDVNNLSCGDDYQNCSWFHGNETKEKIETFRYALLNGKQNTQVSTGRHEVSVNDGNTEDCPPDALFWQGLEDWSSNLTSMLRRLKAESHDELEQTCRDHITLFRERKKRKREQSKERKKRKRQQRRERKKSKRERQRQKRRKMKERKKKQKEKEKRKEERQVKKAAKEEKRQHRQSKGK</sequence>
<gene>
    <name evidence="2" type="ORF">HOLleu_34049</name>
</gene>
<accession>A0A9Q1BH23</accession>
<organism evidence="2 3">
    <name type="scientific">Holothuria leucospilota</name>
    <name type="common">Black long sea cucumber</name>
    <name type="synonym">Mertensiothuria leucospilota</name>
    <dbReference type="NCBI Taxonomy" id="206669"/>
    <lineage>
        <taxon>Eukaryota</taxon>
        <taxon>Metazoa</taxon>
        <taxon>Echinodermata</taxon>
        <taxon>Eleutherozoa</taxon>
        <taxon>Echinozoa</taxon>
        <taxon>Holothuroidea</taxon>
        <taxon>Aspidochirotacea</taxon>
        <taxon>Aspidochirotida</taxon>
        <taxon>Holothuriidae</taxon>
        <taxon>Holothuria</taxon>
    </lineage>
</organism>
<dbReference type="EMBL" id="JAIZAY010000017">
    <property type="protein sequence ID" value="KAJ8026255.1"/>
    <property type="molecule type" value="Genomic_DNA"/>
</dbReference>
<evidence type="ECO:0000256" key="1">
    <source>
        <dbReference type="SAM" id="MobiDB-lite"/>
    </source>
</evidence>
<evidence type="ECO:0000313" key="3">
    <source>
        <dbReference type="Proteomes" id="UP001152320"/>
    </source>
</evidence>
<keyword evidence="3" id="KW-1185">Reference proteome</keyword>
<dbReference type="Proteomes" id="UP001152320">
    <property type="component" value="Chromosome 17"/>
</dbReference>